<dbReference type="RefSeq" id="WP_256604016.1">
    <property type="nucleotide sequence ID" value="NZ_JANIBJ010000042.1"/>
</dbReference>
<dbReference type="EMBL" id="JANIBJ010000042">
    <property type="protein sequence ID" value="MCQ8105976.1"/>
    <property type="molecule type" value="Genomic_DNA"/>
</dbReference>
<organism evidence="1 2">
    <name type="scientific">Methylomonas subterranea</name>
    <dbReference type="NCBI Taxonomy" id="2952225"/>
    <lineage>
        <taxon>Bacteria</taxon>
        <taxon>Pseudomonadati</taxon>
        <taxon>Pseudomonadota</taxon>
        <taxon>Gammaproteobacteria</taxon>
        <taxon>Methylococcales</taxon>
        <taxon>Methylococcaceae</taxon>
        <taxon>Methylomonas</taxon>
    </lineage>
</organism>
<gene>
    <name evidence="1" type="ORF">NP590_17845</name>
</gene>
<comment type="caution">
    <text evidence="1">The sequence shown here is derived from an EMBL/GenBank/DDBJ whole genome shotgun (WGS) entry which is preliminary data.</text>
</comment>
<proteinExistence type="predicted"/>
<dbReference type="InterPro" id="IPR026325">
    <property type="entry name" value="DUF932"/>
</dbReference>
<sequence length="272" mass="30637">MLRSFYGTKTQNPLDNDQLRRLAPSVFAADKHESRKDSYKFIPTINIVEALRNEGFLPVFATESRVRDVTKKGYAKHLLRFRQHDGFSTVGEVKPEIVLVNSHDGTSSYQLSAGLYRLVCSNGMIVSDGQIEAVRVRHSGDVVNNVIEGTYHVVSQTPKALEQMELMQGIDLSPAERRIFAEAAKELRWDADEVAVDNDALLLPRRTGDRAGDLFTTFNVLQEKVIRGGVNVMNKETRRSHRAREVKGVSENVKLNKALWTLAEEMRKLKAA</sequence>
<dbReference type="Proteomes" id="UP001524499">
    <property type="component" value="Unassembled WGS sequence"/>
</dbReference>
<evidence type="ECO:0000313" key="2">
    <source>
        <dbReference type="Proteomes" id="UP001524499"/>
    </source>
</evidence>
<keyword evidence="2" id="KW-1185">Reference proteome</keyword>
<protein>
    <submittedName>
        <fullName evidence="1">DUF945 domain-containing protein</fullName>
    </submittedName>
</protein>
<reference evidence="1 2" key="1">
    <citation type="submission" date="2022-07" db="EMBL/GenBank/DDBJ databases">
        <title>Methylomonas rivi sp. nov., Methylomonas rosea sp. nov., Methylomonas aureus sp. nov. and Methylomonas subterranea sp. nov., four novel methanotrophs isolated from a freshwater creek and the deep terrestrial subsurface.</title>
        <authorList>
            <person name="Abin C."/>
            <person name="Sankaranarayanan K."/>
            <person name="Garner C."/>
            <person name="Sindelar R."/>
            <person name="Kotary K."/>
            <person name="Garner R."/>
            <person name="Barclay S."/>
            <person name="Lawson P."/>
            <person name="Krumholz L."/>
        </authorList>
    </citation>
    <scope>NUCLEOTIDE SEQUENCE [LARGE SCALE GENOMIC DNA]</scope>
    <source>
        <strain evidence="1 2">SURF-2</strain>
    </source>
</reference>
<evidence type="ECO:0000313" key="1">
    <source>
        <dbReference type="EMBL" id="MCQ8105976.1"/>
    </source>
</evidence>
<name>A0ABT1TL85_9GAMM</name>
<dbReference type="Pfam" id="PF06067">
    <property type="entry name" value="DUF932"/>
    <property type="match status" value="1"/>
</dbReference>
<accession>A0ABT1TL85</accession>